<dbReference type="PANTHER" id="PTHR11644">
    <property type="entry name" value="CYTIDINE DEAMINASE"/>
    <property type="match status" value="1"/>
</dbReference>
<protein>
    <submittedName>
        <fullName evidence="6">Cytidine deaminase</fullName>
    </submittedName>
</protein>
<feature type="domain" description="CMP/dCMP-type deaminase" evidence="5">
    <location>
        <begin position="6"/>
        <end position="132"/>
    </location>
</feature>
<dbReference type="InterPro" id="IPR050202">
    <property type="entry name" value="Cyt/Deoxycyt_deaminase"/>
</dbReference>
<dbReference type="OrthoDB" id="9795347at2"/>
<dbReference type="InterPro" id="IPR016192">
    <property type="entry name" value="APOBEC/CMP_deaminase_Zn-bd"/>
</dbReference>
<dbReference type="STRING" id="640635.SAMN04489806_1369"/>
<name>A0A1H4KZI2_9MICO</name>
<dbReference type="Gene3D" id="3.40.140.10">
    <property type="entry name" value="Cytidine Deaminase, domain 2"/>
    <property type="match status" value="1"/>
</dbReference>
<dbReference type="InterPro" id="IPR016193">
    <property type="entry name" value="Cytidine_deaminase-like"/>
</dbReference>
<dbReference type="PROSITE" id="PS51747">
    <property type="entry name" value="CYT_DCMP_DEAMINASES_2"/>
    <property type="match status" value="1"/>
</dbReference>
<dbReference type="GO" id="GO:0072527">
    <property type="term" value="P:pyrimidine-containing compound metabolic process"/>
    <property type="evidence" value="ECO:0007669"/>
    <property type="project" value="UniProtKB-ARBA"/>
</dbReference>
<dbReference type="PANTHER" id="PTHR11644:SF2">
    <property type="entry name" value="CYTIDINE DEAMINASE"/>
    <property type="match status" value="1"/>
</dbReference>
<dbReference type="RefSeq" id="WP_091181778.1">
    <property type="nucleotide sequence ID" value="NZ_FNRY01000001.1"/>
</dbReference>
<evidence type="ECO:0000313" key="7">
    <source>
        <dbReference type="Proteomes" id="UP000199183"/>
    </source>
</evidence>
<evidence type="ECO:0000256" key="2">
    <source>
        <dbReference type="ARBA" id="ARBA00022723"/>
    </source>
</evidence>
<evidence type="ECO:0000256" key="1">
    <source>
        <dbReference type="ARBA" id="ARBA00006576"/>
    </source>
</evidence>
<dbReference type="GO" id="GO:0004126">
    <property type="term" value="F:cytidine deaminase activity"/>
    <property type="evidence" value="ECO:0007669"/>
    <property type="project" value="TreeGrafter"/>
</dbReference>
<keyword evidence="2" id="KW-0479">Metal-binding</keyword>
<comment type="similarity">
    <text evidence="1">Belongs to the cytidine and deoxycytidylate deaminase family.</text>
</comment>
<evidence type="ECO:0000256" key="3">
    <source>
        <dbReference type="ARBA" id="ARBA00022801"/>
    </source>
</evidence>
<reference evidence="6 7" key="1">
    <citation type="submission" date="2016-10" db="EMBL/GenBank/DDBJ databases">
        <authorList>
            <person name="de Groot N.N."/>
        </authorList>
    </citation>
    <scope>NUCLEOTIDE SEQUENCE [LARGE SCALE GENOMIC DNA]</scope>
    <source>
        <strain evidence="6 7">DSM 21799</strain>
    </source>
</reference>
<dbReference type="GO" id="GO:0008270">
    <property type="term" value="F:zinc ion binding"/>
    <property type="evidence" value="ECO:0007669"/>
    <property type="project" value="InterPro"/>
</dbReference>
<accession>A0A1H4KZI2</accession>
<dbReference type="InterPro" id="IPR002125">
    <property type="entry name" value="CMP_dCMP_dom"/>
</dbReference>
<dbReference type="Proteomes" id="UP000199183">
    <property type="component" value="Unassembled WGS sequence"/>
</dbReference>
<dbReference type="PROSITE" id="PS00903">
    <property type="entry name" value="CYT_DCMP_DEAMINASES_1"/>
    <property type="match status" value="1"/>
</dbReference>
<sequence>MAELSSADAELCRLASDLLSRSHDPDRHRVAVAARGASGRTYLGLSLLSNRVSICAEPSALANAAMAGETDIESIVAVGMDPDDVPQVINPCGVCRELVPMYAPNVRVIVNDGGDVRPVHVAELLPIPWARARSYA</sequence>
<evidence type="ECO:0000256" key="4">
    <source>
        <dbReference type="ARBA" id="ARBA00022833"/>
    </source>
</evidence>
<organism evidence="6 7">
    <name type="scientific">Paramicrobacterium humi</name>
    <dbReference type="NCBI Taxonomy" id="640635"/>
    <lineage>
        <taxon>Bacteria</taxon>
        <taxon>Bacillati</taxon>
        <taxon>Actinomycetota</taxon>
        <taxon>Actinomycetes</taxon>
        <taxon>Micrococcales</taxon>
        <taxon>Microbacteriaceae</taxon>
        <taxon>Paramicrobacterium</taxon>
    </lineage>
</organism>
<keyword evidence="4" id="KW-0862">Zinc</keyword>
<dbReference type="GO" id="GO:0055086">
    <property type="term" value="P:nucleobase-containing small molecule metabolic process"/>
    <property type="evidence" value="ECO:0007669"/>
    <property type="project" value="UniProtKB-ARBA"/>
</dbReference>
<keyword evidence="3" id="KW-0378">Hydrolase</keyword>
<dbReference type="AlphaFoldDB" id="A0A1H4KZI2"/>
<dbReference type="CDD" id="cd01283">
    <property type="entry name" value="cytidine_deaminase"/>
    <property type="match status" value="1"/>
</dbReference>
<dbReference type="GO" id="GO:0005829">
    <property type="term" value="C:cytosol"/>
    <property type="evidence" value="ECO:0007669"/>
    <property type="project" value="TreeGrafter"/>
</dbReference>
<dbReference type="EMBL" id="FNRY01000001">
    <property type="protein sequence ID" value="SEB63901.1"/>
    <property type="molecule type" value="Genomic_DNA"/>
</dbReference>
<evidence type="ECO:0000259" key="5">
    <source>
        <dbReference type="PROSITE" id="PS51747"/>
    </source>
</evidence>
<gene>
    <name evidence="6" type="ORF">SAMN04489806_1369</name>
</gene>
<proteinExistence type="inferred from homology"/>
<dbReference type="SUPFAM" id="SSF53927">
    <property type="entry name" value="Cytidine deaminase-like"/>
    <property type="match status" value="1"/>
</dbReference>
<keyword evidence="7" id="KW-1185">Reference proteome</keyword>
<evidence type="ECO:0000313" key="6">
    <source>
        <dbReference type="EMBL" id="SEB63901.1"/>
    </source>
</evidence>
<dbReference type="GO" id="GO:0042802">
    <property type="term" value="F:identical protein binding"/>
    <property type="evidence" value="ECO:0007669"/>
    <property type="project" value="UniProtKB-ARBA"/>
</dbReference>